<organism evidence="9">
    <name type="scientific">uncultured Dysgonomonas sp</name>
    <dbReference type="NCBI Taxonomy" id="206096"/>
    <lineage>
        <taxon>Bacteria</taxon>
        <taxon>Pseudomonadati</taxon>
        <taxon>Bacteroidota</taxon>
        <taxon>Bacteroidia</taxon>
        <taxon>Bacteroidales</taxon>
        <taxon>Dysgonomonadaceae</taxon>
        <taxon>Dysgonomonas</taxon>
        <taxon>environmental samples</taxon>
    </lineage>
</organism>
<dbReference type="Pfam" id="PF00254">
    <property type="entry name" value="FKBP_C"/>
    <property type="match status" value="1"/>
</dbReference>
<dbReference type="EC" id="5.2.1.8" evidence="3 6"/>
<proteinExistence type="inferred from homology"/>
<evidence type="ECO:0000256" key="6">
    <source>
        <dbReference type="PROSITE-ProRule" id="PRU00277"/>
    </source>
</evidence>
<keyword evidence="7" id="KW-0732">Signal</keyword>
<dbReference type="EMBL" id="FLUL01000001">
    <property type="protein sequence ID" value="SBV99380.1"/>
    <property type="molecule type" value="Genomic_DNA"/>
</dbReference>
<dbReference type="InterPro" id="IPR001179">
    <property type="entry name" value="PPIase_FKBP_dom"/>
</dbReference>
<protein>
    <recommendedName>
        <fullName evidence="3 6">peptidylprolyl isomerase</fullName>
        <ecNumber evidence="3 6">5.2.1.8</ecNumber>
    </recommendedName>
</protein>
<evidence type="ECO:0000256" key="7">
    <source>
        <dbReference type="SAM" id="SignalP"/>
    </source>
</evidence>
<comment type="similarity">
    <text evidence="2">Belongs to the FKBP-type PPIase family.</text>
</comment>
<dbReference type="GO" id="GO:0006457">
    <property type="term" value="P:protein folding"/>
    <property type="evidence" value="ECO:0007669"/>
    <property type="project" value="InterPro"/>
</dbReference>
<dbReference type="PANTHER" id="PTHR43811:SF19">
    <property type="entry name" value="39 KDA FK506-BINDING NUCLEAR PROTEIN"/>
    <property type="match status" value="1"/>
</dbReference>
<feature type="signal peptide" evidence="7">
    <location>
        <begin position="1"/>
        <end position="19"/>
    </location>
</feature>
<dbReference type="PROSITE" id="PS51257">
    <property type="entry name" value="PROKAR_LIPOPROTEIN"/>
    <property type="match status" value="1"/>
</dbReference>
<dbReference type="PANTHER" id="PTHR43811">
    <property type="entry name" value="FKBP-TYPE PEPTIDYL-PROLYL CIS-TRANS ISOMERASE FKPA"/>
    <property type="match status" value="1"/>
</dbReference>
<comment type="catalytic activity">
    <reaction evidence="1 6">
        <text>[protein]-peptidylproline (omega=180) = [protein]-peptidylproline (omega=0)</text>
        <dbReference type="Rhea" id="RHEA:16237"/>
        <dbReference type="Rhea" id="RHEA-COMP:10747"/>
        <dbReference type="Rhea" id="RHEA-COMP:10748"/>
        <dbReference type="ChEBI" id="CHEBI:83833"/>
        <dbReference type="ChEBI" id="CHEBI:83834"/>
        <dbReference type="EC" id="5.2.1.8"/>
    </reaction>
</comment>
<reference evidence="9" key="1">
    <citation type="submission" date="2016-04" db="EMBL/GenBank/DDBJ databases">
        <authorList>
            <person name="Evans L.H."/>
            <person name="Alamgir A."/>
            <person name="Owens N."/>
            <person name="Weber N.D."/>
            <person name="Virtaneva K."/>
            <person name="Barbian K."/>
            <person name="Babar A."/>
            <person name="Rosenke K."/>
        </authorList>
    </citation>
    <scope>NUCLEOTIDE SEQUENCE</scope>
    <source>
        <strain evidence="9">86-2</strain>
    </source>
</reference>
<evidence type="ECO:0000256" key="3">
    <source>
        <dbReference type="ARBA" id="ARBA00013194"/>
    </source>
</evidence>
<gene>
    <name evidence="9" type="ORF">KL86DYS2_11642</name>
</gene>
<dbReference type="GO" id="GO:0003755">
    <property type="term" value="F:peptidyl-prolyl cis-trans isomerase activity"/>
    <property type="evidence" value="ECO:0007669"/>
    <property type="project" value="UniProtKB-KW"/>
</dbReference>
<evidence type="ECO:0000256" key="1">
    <source>
        <dbReference type="ARBA" id="ARBA00000971"/>
    </source>
</evidence>
<dbReference type="InterPro" id="IPR036944">
    <property type="entry name" value="PPIase_FKBP_N_sf"/>
</dbReference>
<dbReference type="Gene3D" id="1.10.287.460">
    <property type="entry name" value="Peptidyl-prolyl cis-trans isomerase, FKBP-type, N-terminal domain"/>
    <property type="match status" value="1"/>
</dbReference>
<keyword evidence="4 6" id="KW-0697">Rotamase</keyword>
<keyword evidence="5 6" id="KW-0413">Isomerase</keyword>
<evidence type="ECO:0000256" key="4">
    <source>
        <dbReference type="ARBA" id="ARBA00023110"/>
    </source>
</evidence>
<dbReference type="PROSITE" id="PS50059">
    <property type="entry name" value="FKBP_PPIASE"/>
    <property type="match status" value="1"/>
</dbReference>
<dbReference type="Gene3D" id="3.10.50.40">
    <property type="match status" value="1"/>
</dbReference>
<feature type="domain" description="PPIase FKBP-type" evidence="8">
    <location>
        <begin position="251"/>
        <end position="336"/>
    </location>
</feature>
<dbReference type="AlphaFoldDB" id="A0A212JIX1"/>
<dbReference type="Pfam" id="PF01346">
    <property type="entry name" value="FKBP_N"/>
    <property type="match status" value="1"/>
</dbReference>
<sequence length="339" mass="36367">MKKIQVVALSAIVAFGALFTSCGGNVSTNVPLKTDLDTISYAFGASLYEQGLSMHLQQLGIIGDTTSIKAGYLSKISAETDAQKKTALEKEMKAKMDSVVKSNARNISEFLNGLKESLNAPESKAAYMAGVSVGGQISKQMMPGIIQQIYGPNSKEKLNSDAFLAAMATAMKQGKFAVAEPSTVFNAKMQEAQAKAQAREEEELKKANAGVIAEGEKFLAENKTKEGVVALPSGLQYKVVKEGTGAKPAAADMVKVNYKGTLLDGTVFDSNEGKEPITFNANRVIKGWTEALQLMPVGSKWILYIPYDLAYGAQGSGDRIKPFSTLIFEVELLEINPKQ</sequence>
<dbReference type="RefSeq" id="WP_135103649.1">
    <property type="nucleotide sequence ID" value="NZ_CABTJG010000001.1"/>
</dbReference>
<evidence type="ECO:0000256" key="2">
    <source>
        <dbReference type="ARBA" id="ARBA00006577"/>
    </source>
</evidence>
<dbReference type="InterPro" id="IPR046357">
    <property type="entry name" value="PPIase_dom_sf"/>
</dbReference>
<accession>A0A212JIX1</accession>
<dbReference type="SUPFAM" id="SSF54534">
    <property type="entry name" value="FKBP-like"/>
    <property type="match status" value="1"/>
</dbReference>
<evidence type="ECO:0000313" key="9">
    <source>
        <dbReference type="EMBL" id="SBV99380.1"/>
    </source>
</evidence>
<evidence type="ECO:0000256" key="5">
    <source>
        <dbReference type="ARBA" id="ARBA00023235"/>
    </source>
</evidence>
<feature type="chain" id="PRO_5012374644" description="peptidylprolyl isomerase" evidence="7">
    <location>
        <begin position="20"/>
        <end position="339"/>
    </location>
</feature>
<evidence type="ECO:0000259" key="8">
    <source>
        <dbReference type="PROSITE" id="PS50059"/>
    </source>
</evidence>
<dbReference type="InterPro" id="IPR000774">
    <property type="entry name" value="PPIase_FKBP_N"/>
</dbReference>
<name>A0A212JIX1_9BACT</name>